<feature type="compositionally biased region" description="Low complexity" evidence="3">
    <location>
        <begin position="15"/>
        <end position="27"/>
    </location>
</feature>
<feature type="repeat" description="PPR" evidence="2">
    <location>
        <begin position="198"/>
        <end position="232"/>
    </location>
</feature>
<dbReference type="FunFam" id="1.25.40.10:FF:000158">
    <property type="entry name" value="pentatricopeptide repeat-containing protein At2g33680"/>
    <property type="match status" value="1"/>
</dbReference>
<feature type="region of interest" description="Disordered" evidence="3">
    <location>
        <begin position="1"/>
        <end position="33"/>
    </location>
</feature>
<name>A0A1D1Z5K7_9ARAE</name>
<dbReference type="FunFam" id="1.25.40.10:FF:001096">
    <property type="entry name" value="Pentatricopeptide repeat-containing protein"/>
    <property type="match status" value="1"/>
</dbReference>
<dbReference type="PANTHER" id="PTHR47926">
    <property type="entry name" value="PENTATRICOPEPTIDE REPEAT-CONTAINING PROTEIN"/>
    <property type="match status" value="1"/>
</dbReference>
<dbReference type="PROSITE" id="PS51375">
    <property type="entry name" value="PPR"/>
    <property type="match status" value="5"/>
</dbReference>
<dbReference type="GO" id="GO:0009451">
    <property type="term" value="P:RNA modification"/>
    <property type="evidence" value="ECO:0007669"/>
    <property type="project" value="InterPro"/>
</dbReference>
<organism evidence="4">
    <name type="scientific">Anthurium amnicola</name>
    <dbReference type="NCBI Taxonomy" id="1678845"/>
    <lineage>
        <taxon>Eukaryota</taxon>
        <taxon>Viridiplantae</taxon>
        <taxon>Streptophyta</taxon>
        <taxon>Embryophyta</taxon>
        <taxon>Tracheophyta</taxon>
        <taxon>Spermatophyta</taxon>
        <taxon>Magnoliopsida</taxon>
        <taxon>Liliopsida</taxon>
        <taxon>Araceae</taxon>
        <taxon>Pothoideae</taxon>
        <taxon>Potheae</taxon>
        <taxon>Anthurium</taxon>
    </lineage>
</organism>
<dbReference type="EMBL" id="GDJX01005759">
    <property type="protein sequence ID" value="JAT62177.1"/>
    <property type="molecule type" value="Transcribed_RNA"/>
</dbReference>
<evidence type="ECO:0000256" key="1">
    <source>
        <dbReference type="ARBA" id="ARBA00022737"/>
    </source>
</evidence>
<dbReference type="InterPro" id="IPR046960">
    <property type="entry name" value="PPR_At4g14850-like_plant"/>
</dbReference>
<dbReference type="NCBIfam" id="TIGR00756">
    <property type="entry name" value="PPR"/>
    <property type="match status" value="7"/>
</dbReference>
<dbReference type="InterPro" id="IPR002885">
    <property type="entry name" value="PPR_rpt"/>
</dbReference>
<evidence type="ECO:0000256" key="3">
    <source>
        <dbReference type="SAM" id="MobiDB-lite"/>
    </source>
</evidence>
<protein>
    <submittedName>
        <fullName evidence="4">Pentatricopeptide repeat-containing protein At3g58590</fullName>
    </submittedName>
</protein>
<gene>
    <name evidence="4" type="primary">At3g58590</name>
    <name evidence="4" type="ORF">g.1005</name>
</gene>
<feature type="repeat" description="PPR" evidence="2">
    <location>
        <begin position="130"/>
        <end position="164"/>
    </location>
</feature>
<evidence type="ECO:0000313" key="4">
    <source>
        <dbReference type="EMBL" id="JAT62177.1"/>
    </source>
</evidence>
<dbReference type="GO" id="GO:0099402">
    <property type="term" value="P:plant organ development"/>
    <property type="evidence" value="ECO:0007669"/>
    <property type="project" value="UniProtKB-ARBA"/>
</dbReference>
<feature type="repeat" description="PPR" evidence="2">
    <location>
        <begin position="697"/>
        <end position="732"/>
    </location>
</feature>
<proteinExistence type="predicted"/>
<accession>A0A1D1Z5K7</accession>
<dbReference type="PANTHER" id="PTHR47926:SF423">
    <property type="entry name" value="REPEAT-CONTAINING PROTEIN, PUTATIVE-RELATED"/>
    <property type="match status" value="1"/>
</dbReference>
<dbReference type="Pfam" id="PF01535">
    <property type="entry name" value="PPR"/>
    <property type="match status" value="10"/>
</dbReference>
<sequence length="784" mass="87000">MFPGRSPTKALHGNLSRSLSPASPSYSELFSPHRRGLHRSGGSMLFSAPPYDQRHGRSYGRRREHLLLRLDTYSNFSLPSSVASKPLHALTITTGATVPTAFYNNLISRYALSGELTVARTVFDEMPGRNDVSFNSMITAYSRAGHMGESFHLLSQMMFSGLRPTEFTFGGILSSLSGLHHALHLHPLILKTGLLHGEPFSGTTLLGVYGRHGRLDDARKIFQQMHTKSVATWNSMLTEFSRRKLSKDAMLLFKELLRTDIGWSEYSFLGVLSAINPSDGSEFGEQLHGLAISSGFDSYVAIANAIVNMYSSCVGICPAERMFISMSGRDLVSWNTMIAASSKSDRPVHALQLFSMMSFLDGFLPNESTLAIVVNTCTHLMMPEFGEFVHVKAIKLGLDMDDFVVSSLVDFYGKCKSLEDACSLFSEITEKNVASWNALLGSYSFKGSRYCIVLFQEMLRLGFRPNEFSFSSVLKWSSISELLQLHSLIVKMGYDSNEYVCCAITASYAAKDEAYEALRFVNSLVSPLSVAFANVLGGIHNKNGHYQETKRLISHLQGPDIVSGNIFITACARSGDYEEAFQFFKSMHAARGSPDSYAAVGLLSICTKLNSLVLGSLIHGLMIKASFDSFDVFAHNVLLDMYAKCGSFEGAFRIFEEMDERNLISWTALISALGLHGFAHDSLKTFKQMESEGFWPDHVSFVAVLSACRHGGLLDEGLSLFNRMKSEYGVEPEMDHYVCVVDLLCRCGQLNEAEHVISSMPFQPNAEMWRIFLKTCRNFASTEM</sequence>
<dbReference type="Pfam" id="PF13041">
    <property type="entry name" value="PPR_2"/>
    <property type="match status" value="1"/>
</dbReference>
<feature type="repeat" description="PPR" evidence="2">
    <location>
        <begin position="560"/>
        <end position="594"/>
    </location>
</feature>
<dbReference type="AlphaFoldDB" id="A0A1D1Z5K7"/>
<reference evidence="4" key="1">
    <citation type="submission" date="2015-07" db="EMBL/GenBank/DDBJ databases">
        <title>Transcriptome Assembly of Anthurium amnicola.</title>
        <authorList>
            <person name="Suzuki J."/>
        </authorList>
    </citation>
    <scope>NUCLEOTIDE SEQUENCE</scope>
</reference>
<feature type="repeat" description="PPR" evidence="2">
    <location>
        <begin position="631"/>
        <end position="665"/>
    </location>
</feature>
<dbReference type="Gene3D" id="1.25.40.10">
    <property type="entry name" value="Tetratricopeptide repeat domain"/>
    <property type="match status" value="6"/>
</dbReference>
<dbReference type="InterPro" id="IPR011990">
    <property type="entry name" value="TPR-like_helical_dom_sf"/>
</dbReference>
<keyword evidence="1" id="KW-0677">Repeat</keyword>
<dbReference type="GO" id="GO:0003723">
    <property type="term" value="F:RNA binding"/>
    <property type="evidence" value="ECO:0007669"/>
    <property type="project" value="InterPro"/>
</dbReference>
<evidence type="ECO:0000256" key="2">
    <source>
        <dbReference type="PROSITE-ProRule" id="PRU00708"/>
    </source>
</evidence>